<dbReference type="Proteomes" id="UP000219338">
    <property type="component" value="Unassembled WGS sequence"/>
</dbReference>
<protein>
    <submittedName>
        <fullName evidence="1">Uncharacterized protein</fullName>
    </submittedName>
</protein>
<organism evidence="1 2">
    <name type="scientific">Armillaria ostoyae</name>
    <name type="common">Armillaria root rot fungus</name>
    <dbReference type="NCBI Taxonomy" id="47428"/>
    <lineage>
        <taxon>Eukaryota</taxon>
        <taxon>Fungi</taxon>
        <taxon>Dikarya</taxon>
        <taxon>Basidiomycota</taxon>
        <taxon>Agaricomycotina</taxon>
        <taxon>Agaricomycetes</taxon>
        <taxon>Agaricomycetidae</taxon>
        <taxon>Agaricales</taxon>
        <taxon>Marasmiineae</taxon>
        <taxon>Physalacriaceae</taxon>
        <taxon>Armillaria</taxon>
    </lineage>
</organism>
<dbReference type="OrthoDB" id="2748942at2759"/>
<dbReference type="AlphaFoldDB" id="A0A284QR87"/>
<accession>A0A284QR87</accession>
<sequence length="92" mass="10091">MCHLRQVRNVYIRCGHAFSLPDEYVWRIAIFDASNPTASLVFFILRAANHQLVCRPVGSTVAFLNSTPPTSIHIAPPAAPTSQTKTADEVLA</sequence>
<reference evidence="2" key="1">
    <citation type="journal article" date="2017" name="Nat. Ecol. Evol.">
        <title>Genome expansion and lineage-specific genetic innovations in the forest pathogenic fungi Armillaria.</title>
        <authorList>
            <person name="Sipos G."/>
            <person name="Prasanna A.N."/>
            <person name="Walter M.C."/>
            <person name="O'Connor E."/>
            <person name="Balint B."/>
            <person name="Krizsan K."/>
            <person name="Kiss B."/>
            <person name="Hess J."/>
            <person name="Varga T."/>
            <person name="Slot J."/>
            <person name="Riley R."/>
            <person name="Boka B."/>
            <person name="Rigling D."/>
            <person name="Barry K."/>
            <person name="Lee J."/>
            <person name="Mihaltcheva S."/>
            <person name="LaButti K."/>
            <person name="Lipzen A."/>
            <person name="Waldron R."/>
            <person name="Moloney N.M."/>
            <person name="Sperisen C."/>
            <person name="Kredics L."/>
            <person name="Vagvoelgyi C."/>
            <person name="Patrignani A."/>
            <person name="Fitzpatrick D."/>
            <person name="Nagy I."/>
            <person name="Doyle S."/>
            <person name="Anderson J.B."/>
            <person name="Grigoriev I.V."/>
            <person name="Gueldener U."/>
            <person name="Muensterkoetter M."/>
            <person name="Nagy L.G."/>
        </authorList>
    </citation>
    <scope>NUCLEOTIDE SEQUENCE [LARGE SCALE GENOMIC DNA]</scope>
    <source>
        <strain evidence="2">C18/9</strain>
    </source>
</reference>
<evidence type="ECO:0000313" key="1">
    <source>
        <dbReference type="EMBL" id="SJK98975.1"/>
    </source>
</evidence>
<dbReference type="EMBL" id="FUEG01000001">
    <property type="protein sequence ID" value="SJK98975.1"/>
    <property type="molecule type" value="Genomic_DNA"/>
</dbReference>
<proteinExistence type="predicted"/>
<keyword evidence="2" id="KW-1185">Reference proteome</keyword>
<gene>
    <name evidence="1" type="ORF">ARMOST_02255</name>
</gene>
<evidence type="ECO:0000313" key="2">
    <source>
        <dbReference type="Proteomes" id="UP000219338"/>
    </source>
</evidence>
<name>A0A284QR87_ARMOS</name>